<comment type="caution">
    <text evidence="6">The sequence shown here is derived from an EMBL/GenBank/DDBJ whole genome shotgun (WGS) entry which is preliminary data.</text>
</comment>
<evidence type="ECO:0000259" key="5">
    <source>
        <dbReference type="PROSITE" id="PS51352"/>
    </source>
</evidence>
<dbReference type="InterPro" id="IPR003782">
    <property type="entry name" value="SCO1/SenC"/>
</dbReference>
<dbReference type="RefSeq" id="WP_243605444.1">
    <property type="nucleotide sequence ID" value="NZ_JALGRD010000004.1"/>
</dbReference>
<evidence type="ECO:0000256" key="1">
    <source>
        <dbReference type="ARBA" id="ARBA00010996"/>
    </source>
</evidence>
<dbReference type="PANTHER" id="PTHR12151:SF25">
    <property type="entry name" value="LINALOOL DEHYDRATASE_ISOMERASE DOMAIN-CONTAINING PROTEIN"/>
    <property type="match status" value="1"/>
</dbReference>
<dbReference type="EMBL" id="JALGRD010000004">
    <property type="protein sequence ID" value="MCJ0973308.1"/>
    <property type="molecule type" value="Genomic_DNA"/>
</dbReference>
<dbReference type="CDD" id="cd02968">
    <property type="entry name" value="SCO"/>
    <property type="match status" value="1"/>
</dbReference>
<dbReference type="PANTHER" id="PTHR12151">
    <property type="entry name" value="ELECTRON TRANSPORT PROTIN SCO1/SENC FAMILY MEMBER"/>
    <property type="match status" value="1"/>
</dbReference>
<dbReference type="InterPro" id="IPR013766">
    <property type="entry name" value="Thioredoxin_domain"/>
</dbReference>
<feature type="binding site" evidence="3">
    <location>
        <position position="86"/>
    </location>
    <ligand>
        <name>Cu cation</name>
        <dbReference type="ChEBI" id="CHEBI:23378"/>
    </ligand>
</feature>
<proteinExistence type="inferred from homology"/>
<keyword evidence="2 3" id="KW-0186">Copper</keyword>
<evidence type="ECO:0000313" key="6">
    <source>
        <dbReference type="EMBL" id="MCJ0973308.1"/>
    </source>
</evidence>
<feature type="domain" description="Thioredoxin" evidence="5">
    <location>
        <begin position="48"/>
        <end position="210"/>
    </location>
</feature>
<feature type="binding site" evidence="3">
    <location>
        <position position="175"/>
    </location>
    <ligand>
        <name>Cu cation</name>
        <dbReference type="ChEBI" id="CHEBI:23378"/>
    </ligand>
</feature>
<protein>
    <submittedName>
        <fullName evidence="6">SCO family protein</fullName>
    </submittedName>
</protein>
<evidence type="ECO:0000256" key="2">
    <source>
        <dbReference type="ARBA" id="ARBA00023008"/>
    </source>
</evidence>
<dbReference type="Pfam" id="PF02630">
    <property type="entry name" value="SCO1-SenC"/>
    <property type="match status" value="1"/>
</dbReference>
<keyword evidence="4" id="KW-1015">Disulfide bond</keyword>
<dbReference type="AlphaFoldDB" id="A0A9X2ARD0"/>
<dbReference type="GO" id="GO:0046872">
    <property type="term" value="F:metal ion binding"/>
    <property type="evidence" value="ECO:0007669"/>
    <property type="project" value="UniProtKB-KW"/>
</dbReference>
<gene>
    <name evidence="6" type="ORF">MST27_07980</name>
</gene>
<sequence>MRGGTERKQSARVAPVLGIVLAGLLVLSTPALALDRNRLLDQANLLLLPRERSLPALELTDEEGQRFTTEQLLGRWHLIFFGFTFCPDVCPTTLSDMRRLLRSLPADTRDQLQLVMVTADPARDTPDKLKSYLSYYRAGFKGLTGTMDTLQQLSRSLGLPFVPAGRSEGNYNVSHSGNIAIIGPDGTLRGHIRAPLNLDGLREALPDVIAAE</sequence>
<accession>A0A9X2ARD0</accession>
<dbReference type="Proteomes" id="UP001139682">
    <property type="component" value="Unassembled WGS sequence"/>
</dbReference>
<dbReference type="PROSITE" id="PS51352">
    <property type="entry name" value="THIOREDOXIN_2"/>
    <property type="match status" value="1"/>
</dbReference>
<evidence type="ECO:0000313" key="7">
    <source>
        <dbReference type="Proteomes" id="UP001139682"/>
    </source>
</evidence>
<reference evidence="6" key="1">
    <citation type="submission" date="2022-03" db="EMBL/GenBank/DDBJ databases">
        <title>Pseudomonas marianensis sp. nov., a marine bacterium isolated from deep-sea sediments of the Mariana Trench.</title>
        <authorList>
            <person name="Wei Y."/>
        </authorList>
    </citation>
    <scope>NUCLEOTIDE SEQUENCE</scope>
    <source>
        <strain evidence="6">PS1</strain>
    </source>
</reference>
<evidence type="ECO:0000256" key="3">
    <source>
        <dbReference type="PIRSR" id="PIRSR603782-1"/>
    </source>
</evidence>
<organism evidence="6 7">
    <name type="scientific">Stutzerimonas marianensis</name>
    <dbReference type="NCBI Taxonomy" id="2929513"/>
    <lineage>
        <taxon>Bacteria</taxon>
        <taxon>Pseudomonadati</taxon>
        <taxon>Pseudomonadota</taxon>
        <taxon>Gammaproteobacteria</taxon>
        <taxon>Pseudomonadales</taxon>
        <taxon>Pseudomonadaceae</taxon>
        <taxon>Stutzerimonas</taxon>
    </lineage>
</organism>
<dbReference type="Gene3D" id="3.40.30.10">
    <property type="entry name" value="Glutaredoxin"/>
    <property type="match status" value="1"/>
</dbReference>
<comment type="similarity">
    <text evidence="1">Belongs to the SCO1/2 family.</text>
</comment>
<dbReference type="SUPFAM" id="SSF52833">
    <property type="entry name" value="Thioredoxin-like"/>
    <property type="match status" value="1"/>
</dbReference>
<feature type="binding site" evidence="3">
    <location>
        <position position="90"/>
    </location>
    <ligand>
        <name>Cu cation</name>
        <dbReference type="ChEBI" id="CHEBI:23378"/>
    </ligand>
</feature>
<dbReference type="InterPro" id="IPR036249">
    <property type="entry name" value="Thioredoxin-like_sf"/>
</dbReference>
<evidence type="ECO:0000256" key="4">
    <source>
        <dbReference type="PIRSR" id="PIRSR603782-2"/>
    </source>
</evidence>
<keyword evidence="7" id="KW-1185">Reference proteome</keyword>
<name>A0A9X2ARD0_9GAMM</name>
<keyword evidence="3" id="KW-0479">Metal-binding</keyword>
<feature type="disulfide bond" description="Redox-active" evidence="4">
    <location>
        <begin position="86"/>
        <end position="90"/>
    </location>
</feature>